<dbReference type="NCBIfam" id="TIGR00732">
    <property type="entry name" value="dprA"/>
    <property type="match status" value="1"/>
</dbReference>
<organism evidence="4 5">
    <name type="scientific">Nocardia ninae NBRC 108245</name>
    <dbReference type="NCBI Taxonomy" id="1210091"/>
    <lineage>
        <taxon>Bacteria</taxon>
        <taxon>Bacillati</taxon>
        <taxon>Actinomycetota</taxon>
        <taxon>Actinomycetes</taxon>
        <taxon>Mycobacteriales</taxon>
        <taxon>Nocardiaceae</taxon>
        <taxon>Nocardia</taxon>
    </lineage>
</organism>
<dbReference type="SUPFAM" id="SSF102405">
    <property type="entry name" value="MCP/YpsA-like"/>
    <property type="match status" value="1"/>
</dbReference>
<proteinExistence type="inferred from homology"/>
<dbReference type="PANTHER" id="PTHR43022">
    <property type="entry name" value="PROTEIN SMF"/>
    <property type="match status" value="1"/>
</dbReference>
<evidence type="ECO:0000259" key="3">
    <source>
        <dbReference type="Pfam" id="PF02481"/>
    </source>
</evidence>
<dbReference type="GO" id="GO:0009294">
    <property type="term" value="P:DNA-mediated transformation"/>
    <property type="evidence" value="ECO:0007669"/>
    <property type="project" value="InterPro"/>
</dbReference>
<evidence type="ECO:0000313" key="5">
    <source>
        <dbReference type="Proteomes" id="UP000321424"/>
    </source>
</evidence>
<evidence type="ECO:0000256" key="1">
    <source>
        <dbReference type="ARBA" id="ARBA00006525"/>
    </source>
</evidence>
<reference evidence="4 5" key="1">
    <citation type="submission" date="2019-07" db="EMBL/GenBank/DDBJ databases">
        <title>Whole genome shotgun sequence of Nocardia ninae NBRC 108245.</title>
        <authorList>
            <person name="Hosoyama A."/>
            <person name="Uohara A."/>
            <person name="Ohji S."/>
            <person name="Ichikawa N."/>
        </authorList>
    </citation>
    <scope>NUCLEOTIDE SEQUENCE [LARGE SCALE GENOMIC DNA]</scope>
    <source>
        <strain evidence="4 5">NBRC 108245</strain>
    </source>
</reference>
<comment type="similarity">
    <text evidence="1">Belongs to the DprA/Smf family.</text>
</comment>
<dbReference type="InterPro" id="IPR057666">
    <property type="entry name" value="DrpA_SLOG"/>
</dbReference>
<dbReference type="OrthoDB" id="9785707at2"/>
<keyword evidence="5" id="KW-1185">Reference proteome</keyword>
<dbReference type="AlphaFoldDB" id="A0A511MFJ5"/>
<evidence type="ECO:0000256" key="2">
    <source>
        <dbReference type="SAM" id="MobiDB-lite"/>
    </source>
</evidence>
<dbReference type="Proteomes" id="UP000321424">
    <property type="component" value="Unassembled WGS sequence"/>
</dbReference>
<gene>
    <name evidence="4" type="ORF">NN4_33770</name>
</gene>
<dbReference type="PANTHER" id="PTHR43022:SF1">
    <property type="entry name" value="PROTEIN SMF"/>
    <property type="match status" value="1"/>
</dbReference>
<feature type="domain" description="Smf/DprA SLOG" evidence="3">
    <location>
        <begin position="77"/>
        <end position="297"/>
    </location>
</feature>
<evidence type="ECO:0000313" key="4">
    <source>
        <dbReference type="EMBL" id="GEM38858.1"/>
    </source>
</evidence>
<sequence length="320" mass="33295">MSADTRRRAWALLSRAAWGPCRPLLRLIAEVSVEQAAAAVAAGDVPIAIDRRVLERGSSFDATARDLERLDRLGGRLITPDDDEWPTDLLRAFDTGCDDAEFVAPVALWARGPLSLRAATGQAMAVIGARASTYYGDRVTRELTTELAVRGWTIVSGAAFGIDGIAHRAALAAGSATIAVLACGVDLAYPLGHARLLAQIAESGLVLSEYPLAATPHPQQFLARNRLTAGLSAAVIATEAGLRSGTTNTVRWANQLQRPALAVPGPVTSAASAGCHRMIADGRARLATCVEDVLDAVALSPTPSPGARNGGPLAAEGGVR</sequence>
<protein>
    <recommendedName>
        <fullName evidence="3">Smf/DprA SLOG domain-containing protein</fullName>
    </recommendedName>
</protein>
<comment type="caution">
    <text evidence="4">The sequence shown here is derived from an EMBL/GenBank/DDBJ whole genome shotgun (WGS) entry which is preliminary data.</text>
</comment>
<feature type="region of interest" description="Disordered" evidence="2">
    <location>
        <begin position="300"/>
        <end position="320"/>
    </location>
</feature>
<dbReference type="InterPro" id="IPR003488">
    <property type="entry name" value="DprA"/>
</dbReference>
<dbReference type="Pfam" id="PF02481">
    <property type="entry name" value="DNA_processg_A"/>
    <property type="match status" value="1"/>
</dbReference>
<dbReference type="EMBL" id="BJXA01000019">
    <property type="protein sequence ID" value="GEM38858.1"/>
    <property type="molecule type" value="Genomic_DNA"/>
</dbReference>
<name>A0A511MFJ5_9NOCA</name>
<dbReference type="Gene3D" id="3.40.50.450">
    <property type="match status" value="1"/>
</dbReference>
<dbReference type="RefSeq" id="WP_147131680.1">
    <property type="nucleotide sequence ID" value="NZ_BJXA01000019.1"/>
</dbReference>
<accession>A0A511MFJ5</accession>